<dbReference type="CDD" id="cd01948">
    <property type="entry name" value="EAL"/>
    <property type="match status" value="1"/>
</dbReference>
<dbReference type="SMART" id="SM00267">
    <property type="entry name" value="GGDEF"/>
    <property type="match status" value="1"/>
</dbReference>
<accession>A0A839IMS1</accession>
<dbReference type="SMART" id="SM00052">
    <property type="entry name" value="EAL"/>
    <property type="match status" value="1"/>
</dbReference>
<organism evidence="5 6">
    <name type="scientific">Oceanospirillum sediminis</name>
    <dbReference type="NCBI Taxonomy" id="2760088"/>
    <lineage>
        <taxon>Bacteria</taxon>
        <taxon>Pseudomonadati</taxon>
        <taxon>Pseudomonadota</taxon>
        <taxon>Gammaproteobacteria</taxon>
        <taxon>Oceanospirillales</taxon>
        <taxon>Oceanospirillaceae</taxon>
        <taxon>Oceanospirillum</taxon>
    </lineage>
</organism>
<feature type="domain" description="EAL" evidence="3">
    <location>
        <begin position="730"/>
        <end position="984"/>
    </location>
</feature>
<dbReference type="CDD" id="cd01949">
    <property type="entry name" value="GGDEF"/>
    <property type="match status" value="1"/>
</dbReference>
<dbReference type="PANTHER" id="PTHR44757">
    <property type="entry name" value="DIGUANYLATE CYCLASE DGCP"/>
    <property type="match status" value="1"/>
</dbReference>
<dbReference type="CDD" id="cd01007">
    <property type="entry name" value="PBP2_BvgS_HisK_like"/>
    <property type="match status" value="2"/>
</dbReference>
<evidence type="ECO:0000259" key="3">
    <source>
        <dbReference type="PROSITE" id="PS50883"/>
    </source>
</evidence>
<feature type="domain" description="GGDEF" evidence="4">
    <location>
        <begin position="588"/>
        <end position="721"/>
    </location>
</feature>
<dbReference type="PANTHER" id="PTHR44757:SF2">
    <property type="entry name" value="BIOFILM ARCHITECTURE MAINTENANCE PROTEIN MBAA"/>
    <property type="match status" value="1"/>
</dbReference>
<dbReference type="PROSITE" id="PS50883">
    <property type="entry name" value="EAL"/>
    <property type="match status" value="1"/>
</dbReference>
<keyword evidence="1" id="KW-0472">Membrane</keyword>
<dbReference type="Gene3D" id="3.20.20.450">
    <property type="entry name" value="EAL domain"/>
    <property type="match status" value="1"/>
</dbReference>
<dbReference type="InterPro" id="IPR029787">
    <property type="entry name" value="Nucleotide_cyclase"/>
</dbReference>
<gene>
    <name evidence="5" type="ORF">H4O21_08940</name>
</gene>
<dbReference type="InterPro" id="IPR043128">
    <property type="entry name" value="Rev_trsase/Diguanyl_cyclase"/>
</dbReference>
<dbReference type="Pfam" id="PF00563">
    <property type="entry name" value="EAL"/>
    <property type="match status" value="1"/>
</dbReference>
<evidence type="ECO:0000256" key="2">
    <source>
        <dbReference type="SAM" id="SignalP"/>
    </source>
</evidence>
<dbReference type="RefSeq" id="WP_182808519.1">
    <property type="nucleotide sequence ID" value="NZ_JACJFM010000009.1"/>
</dbReference>
<reference evidence="5 6" key="1">
    <citation type="submission" date="2020-08" db="EMBL/GenBank/DDBJ databases">
        <title>Oceanospirillum sp. nov. isolated from marine sediment.</title>
        <authorList>
            <person name="Ji X."/>
        </authorList>
    </citation>
    <scope>NUCLEOTIDE SEQUENCE [LARGE SCALE GENOMIC DNA]</scope>
    <source>
        <strain evidence="5 6">D5</strain>
    </source>
</reference>
<keyword evidence="2" id="KW-0732">Signal</keyword>
<dbReference type="SUPFAM" id="SSF53850">
    <property type="entry name" value="Periplasmic binding protein-like II"/>
    <property type="match status" value="2"/>
</dbReference>
<keyword evidence="1" id="KW-0812">Transmembrane</keyword>
<dbReference type="EMBL" id="JACJFM010000009">
    <property type="protein sequence ID" value="MBB1486733.1"/>
    <property type="molecule type" value="Genomic_DNA"/>
</dbReference>
<dbReference type="InterPro" id="IPR001633">
    <property type="entry name" value="EAL_dom"/>
</dbReference>
<proteinExistence type="predicted"/>
<dbReference type="Gene3D" id="3.30.70.270">
    <property type="match status" value="1"/>
</dbReference>
<dbReference type="InterPro" id="IPR052155">
    <property type="entry name" value="Biofilm_reg_signaling"/>
</dbReference>
<evidence type="ECO:0000313" key="6">
    <source>
        <dbReference type="Proteomes" id="UP000565262"/>
    </source>
</evidence>
<dbReference type="Pfam" id="PF00990">
    <property type="entry name" value="GGDEF"/>
    <property type="match status" value="1"/>
</dbReference>
<dbReference type="AlphaFoldDB" id="A0A839IMS1"/>
<protein>
    <submittedName>
        <fullName evidence="5">Transporter substrate-binding domain-containing protein</fullName>
    </submittedName>
</protein>
<dbReference type="InterPro" id="IPR001638">
    <property type="entry name" value="Solute-binding_3/MltF_N"/>
</dbReference>
<feature type="chain" id="PRO_5032991410" evidence="2">
    <location>
        <begin position="32"/>
        <end position="992"/>
    </location>
</feature>
<sequence>MRTSLSWKNPSLVSGLICLFLLLALAHSAIAAPLELTEAERRWLEEHPDITLAYDGFFPPYSFKNDQGELEGFAVDLVRLISDKTGIRFNIAPENEWSALYRAAQDKQLDVVATMVAQSDRLQWFTFTRPYIYKSLVVITREEDHRITRKQDVSGKTIALVKGYQYEQKIVKEFPTIRPVYVDTMQDALNAVSLGDADGAITFLGAGHFIRNKYLLTNLKYAAVYDRHSANESFAVRRDWPELASILNKALDSVSEAQLQQLRDKWLPVDYMENLVEIKLTDSEQQWIKQYQTIRLGIDPEFAPFEYLDEDRYQGMVSDYVRLLNQRLNLNMQIVRGLSWEDVIRNAEKGAIDVLPAVGITEQRQQYLSFTQPYLNFHRVIVTRDDAPFIAGLQDLHTLQVAVQADSSHYGYITEQSDIDPVVYSSLQESLMAVSGGEVDSFIGNVASVTYWIRKLNLTNLKIAAPVSTEVQSLHFAVRKDWPELTSILQKGLDSISPRQRKIISEKWLSVEYSPTVDYSSLWNIFIACTIVVGAVLLWNIMLNRKVRIRTAQLEYSASYDQLTDLPNRFLILDRLSRLIDDARRQQRKVALLSVDINDFKKVNEAFGHKAGDMILKTFSSRLKMTLSEKDITVGRLGGNQFLVMQTLFDIEDSVVLAERIIACTHHKFDTADQSVSLQVSLGISLYPNDGDTAELLLKYADTATHYAKKQSHERYAFYTDSLIRNVSRKLELERYMYEALNNHEFEVYFQPKVESKLRKIVSFEALLRWNNKDIGMVSPAEFIPIAEKNGLIEEIGLFVMKESLAALKYWQERYQMEFSIAVNLSPVQFRSEDLIPAIESLILNYGLHSKNIEFEITEGLLLSDYPMIEEQLRWLESLGVTLAMDDFGTGYSSLSYLRKYQFDTLKIDREFISDLPSVEADRKLVAATIAMAHELGMTVVAEGVETEEQCKILVENNCDILQGWLFYKAMTLSDTTMMLDDQYAALGDMET</sequence>
<keyword evidence="1" id="KW-1133">Transmembrane helix</keyword>
<evidence type="ECO:0000313" key="5">
    <source>
        <dbReference type="EMBL" id="MBB1486733.1"/>
    </source>
</evidence>
<evidence type="ECO:0000259" key="4">
    <source>
        <dbReference type="PROSITE" id="PS50887"/>
    </source>
</evidence>
<comment type="caution">
    <text evidence="5">The sequence shown here is derived from an EMBL/GenBank/DDBJ whole genome shotgun (WGS) entry which is preliminary data.</text>
</comment>
<dbReference type="PROSITE" id="PS50887">
    <property type="entry name" value="GGDEF"/>
    <property type="match status" value="1"/>
</dbReference>
<feature type="signal peptide" evidence="2">
    <location>
        <begin position="1"/>
        <end position="31"/>
    </location>
</feature>
<name>A0A839IMS1_9GAMM</name>
<dbReference type="NCBIfam" id="TIGR00254">
    <property type="entry name" value="GGDEF"/>
    <property type="match status" value="1"/>
</dbReference>
<dbReference type="InterPro" id="IPR000160">
    <property type="entry name" value="GGDEF_dom"/>
</dbReference>
<dbReference type="InterPro" id="IPR035919">
    <property type="entry name" value="EAL_sf"/>
</dbReference>
<evidence type="ECO:0000256" key="1">
    <source>
        <dbReference type="SAM" id="Phobius"/>
    </source>
</evidence>
<dbReference type="Proteomes" id="UP000565262">
    <property type="component" value="Unassembled WGS sequence"/>
</dbReference>
<dbReference type="Gene3D" id="3.40.190.10">
    <property type="entry name" value="Periplasmic binding protein-like II"/>
    <property type="match status" value="4"/>
</dbReference>
<dbReference type="Pfam" id="PF00497">
    <property type="entry name" value="SBP_bac_3"/>
    <property type="match status" value="2"/>
</dbReference>
<feature type="transmembrane region" description="Helical" evidence="1">
    <location>
        <begin position="522"/>
        <end position="543"/>
    </location>
</feature>
<dbReference type="SUPFAM" id="SSF141868">
    <property type="entry name" value="EAL domain-like"/>
    <property type="match status" value="1"/>
</dbReference>
<dbReference type="SMART" id="SM00062">
    <property type="entry name" value="PBPb"/>
    <property type="match status" value="2"/>
</dbReference>
<dbReference type="SUPFAM" id="SSF55073">
    <property type="entry name" value="Nucleotide cyclase"/>
    <property type="match status" value="1"/>
</dbReference>
<keyword evidence="6" id="KW-1185">Reference proteome</keyword>